<evidence type="ECO:0000313" key="8">
    <source>
        <dbReference type="EMBL" id="OGG80067.1"/>
    </source>
</evidence>
<accession>A0A1F6F2G5</accession>
<dbReference type="Proteomes" id="UP000178919">
    <property type="component" value="Unassembled WGS sequence"/>
</dbReference>
<dbReference type="GO" id="GO:0048476">
    <property type="term" value="C:Holliday junction resolvase complex"/>
    <property type="evidence" value="ECO:0007669"/>
    <property type="project" value="UniProtKB-UniRule"/>
</dbReference>
<comment type="caution">
    <text evidence="6">Lacks conserved residue(s) required for the propagation of feature annotation.</text>
</comment>
<dbReference type="GO" id="GO:0006281">
    <property type="term" value="P:DNA repair"/>
    <property type="evidence" value="ECO:0007669"/>
    <property type="project" value="UniProtKB-UniRule"/>
</dbReference>
<comment type="subcellular location">
    <subcellularLocation>
        <location evidence="6">Cytoplasm</location>
    </subcellularLocation>
</comment>
<organism evidence="8 9">
    <name type="scientific">Candidatus Kaiserbacteria bacterium RIFCSPLOWO2_02_FULL_55_12</name>
    <dbReference type="NCBI Taxonomy" id="1798522"/>
    <lineage>
        <taxon>Bacteria</taxon>
        <taxon>Candidatus Kaiseribacteriota</taxon>
    </lineage>
</organism>
<dbReference type="AlphaFoldDB" id="A0A1F6F2G5"/>
<evidence type="ECO:0000256" key="4">
    <source>
        <dbReference type="ARBA" id="ARBA00023172"/>
    </source>
</evidence>
<dbReference type="Gene3D" id="1.10.150.20">
    <property type="entry name" value="5' to 3' exonuclease, C-terminal subdomain"/>
    <property type="match status" value="1"/>
</dbReference>
<feature type="region of interest" description="Domain III" evidence="6">
    <location>
        <begin position="140"/>
        <end position="182"/>
    </location>
</feature>
<keyword evidence="4 6" id="KW-0233">DNA recombination</keyword>
<evidence type="ECO:0000256" key="3">
    <source>
        <dbReference type="ARBA" id="ARBA00023125"/>
    </source>
</evidence>
<dbReference type="InterPro" id="IPR011114">
    <property type="entry name" value="RuvA_C"/>
</dbReference>
<dbReference type="SUPFAM" id="SSF50249">
    <property type="entry name" value="Nucleic acid-binding proteins"/>
    <property type="match status" value="1"/>
</dbReference>
<comment type="function">
    <text evidence="6">The RuvA-RuvB-RuvC complex processes Holliday junction (HJ) DNA during genetic recombination and DNA repair, while the RuvA-RuvB complex plays an important role in the rescue of blocked DNA replication forks via replication fork reversal (RFR). RuvA specifically binds to HJ cruciform DNA, conferring on it an open structure. The RuvB hexamer acts as an ATP-dependent pump, pulling dsDNA into and through the RuvAB complex. HJ branch migration allows RuvC to scan DNA until it finds its consensus sequence, where it cleaves and resolves the cruciform DNA.</text>
</comment>
<comment type="domain">
    <text evidence="6">Has three domains with a flexible linker between the domains II and III and assumes an 'L' shape. Domain III is highly mobile and contacts RuvB.</text>
</comment>
<feature type="domain" description="Helix-hairpin-helix DNA-binding motif class 1" evidence="7">
    <location>
        <begin position="105"/>
        <end position="124"/>
    </location>
</feature>
<dbReference type="Pfam" id="PF14520">
    <property type="entry name" value="HHH_5"/>
    <property type="match status" value="1"/>
</dbReference>
<evidence type="ECO:0000256" key="2">
    <source>
        <dbReference type="ARBA" id="ARBA00022763"/>
    </source>
</evidence>
<dbReference type="SUPFAM" id="SSF47781">
    <property type="entry name" value="RuvA domain 2-like"/>
    <property type="match status" value="1"/>
</dbReference>
<dbReference type="InterPro" id="IPR000085">
    <property type="entry name" value="RuvA"/>
</dbReference>
<evidence type="ECO:0000256" key="6">
    <source>
        <dbReference type="HAMAP-Rule" id="MF_00031"/>
    </source>
</evidence>
<evidence type="ECO:0000259" key="7">
    <source>
        <dbReference type="SMART" id="SM00278"/>
    </source>
</evidence>
<evidence type="ECO:0000256" key="5">
    <source>
        <dbReference type="ARBA" id="ARBA00023204"/>
    </source>
</evidence>
<dbReference type="InterPro" id="IPR010994">
    <property type="entry name" value="RuvA_2-like"/>
</dbReference>
<sequence>MIRQIRGKVLSTSPLSAVIEVAGFGIEVRMCAPETLSVSSEARLVTHLAVKQDGMELYGFQDAADRDFFELMLSVSGVGPKTALSVLRRAPREALIGAIGKRDLNYLTKVVGLGKKSAEKMLVELSEKVGDAAHDGADGEVFDTLVALGYTEREARKALHAIPDRIIGKDARLKAALSGNRA</sequence>
<dbReference type="InterPro" id="IPR013849">
    <property type="entry name" value="DNA_helicase_Holl-junc_RuvA_I"/>
</dbReference>
<dbReference type="GO" id="GO:0005737">
    <property type="term" value="C:cytoplasm"/>
    <property type="evidence" value="ECO:0007669"/>
    <property type="project" value="UniProtKB-SubCell"/>
</dbReference>
<comment type="subunit">
    <text evidence="6">Homotetramer. Forms an RuvA(8)-RuvB(12)-Holliday junction (HJ) complex. HJ DNA is sandwiched between 2 RuvA tetramers; dsDNA enters through RuvA and exits via RuvB. An RuvB hexamer assembles on each DNA strand where it exits the tetramer. Each RuvB hexamer is contacted by two RuvA subunits (via domain III) on 2 adjacent RuvB subunits; this complex drives branch migration. In the full resolvosome a probable DNA-RuvA(4)-RuvB(12)-RuvC(2) complex forms which resolves the HJ.</text>
</comment>
<dbReference type="HAMAP" id="MF_00031">
    <property type="entry name" value="DNA_HJ_migration_RuvA"/>
    <property type="match status" value="1"/>
</dbReference>
<keyword evidence="1 6" id="KW-0963">Cytoplasm</keyword>
<dbReference type="GO" id="GO:0009378">
    <property type="term" value="F:four-way junction helicase activity"/>
    <property type="evidence" value="ECO:0007669"/>
    <property type="project" value="InterPro"/>
</dbReference>
<keyword evidence="5 6" id="KW-0234">DNA repair</keyword>
<dbReference type="GO" id="GO:0005524">
    <property type="term" value="F:ATP binding"/>
    <property type="evidence" value="ECO:0007669"/>
    <property type="project" value="InterPro"/>
</dbReference>
<comment type="similarity">
    <text evidence="6">Belongs to the RuvA family.</text>
</comment>
<dbReference type="EMBL" id="MFMJ01000003">
    <property type="protein sequence ID" value="OGG80067.1"/>
    <property type="molecule type" value="Genomic_DNA"/>
</dbReference>
<keyword evidence="2 6" id="KW-0227">DNA damage</keyword>
<keyword evidence="8" id="KW-0347">Helicase</keyword>
<keyword evidence="8" id="KW-0378">Hydrolase</keyword>
<evidence type="ECO:0000313" key="9">
    <source>
        <dbReference type="Proteomes" id="UP000178919"/>
    </source>
</evidence>
<proteinExistence type="inferred from homology"/>
<evidence type="ECO:0000256" key="1">
    <source>
        <dbReference type="ARBA" id="ARBA00022490"/>
    </source>
</evidence>
<dbReference type="GO" id="GO:0006310">
    <property type="term" value="P:DNA recombination"/>
    <property type="evidence" value="ECO:0007669"/>
    <property type="project" value="UniProtKB-UniRule"/>
</dbReference>
<dbReference type="InterPro" id="IPR036267">
    <property type="entry name" value="RuvA_C_sf"/>
</dbReference>
<dbReference type="Pfam" id="PF01330">
    <property type="entry name" value="RuvA_N"/>
    <property type="match status" value="1"/>
</dbReference>
<dbReference type="InterPro" id="IPR012340">
    <property type="entry name" value="NA-bd_OB-fold"/>
</dbReference>
<dbReference type="SMART" id="SM00278">
    <property type="entry name" value="HhH1"/>
    <property type="match status" value="2"/>
</dbReference>
<name>A0A1F6F2G5_9BACT</name>
<feature type="domain" description="Helix-hairpin-helix DNA-binding motif class 1" evidence="7">
    <location>
        <begin position="70"/>
        <end position="89"/>
    </location>
</feature>
<gene>
    <name evidence="6" type="primary">ruvA</name>
    <name evidence="8" type="ORF">A3J11_01150</name>
</gene>
<dbReference type="NCBIfam" id="TIGR00084">
    <property type="entry name" value="ruvA"/>
    <property type="match status" value="1"/>
</dbReference>
<keyword evidence="8" id="KW-0547">Nucleotide-binding</keyword>
<dbReference type="SUPFAM" id="SSF46929">
    <property type="entry name" value="DNA helicase RuvA subunit, C-terminal domain"/>
    <property type="match status" value="1"/>
</dbReference>
<dbReference type="GO" id="GO:0000400">
    <property type="term" value="F:four-way junction DNA binding"/>
    <property type="evidence" value="ECO:0007669"/>
    <property type="project" value="UniProtKB-UniRule"/>
</dbReference>
<dbReference type="Gene3D" id="2.40.50.140">
    <property type="entry name" value="Nucleic acid-binding proteins"/>
    <property type="match status" value="1"/>
</dbReference>
<dbReference type="InterPro" id="IPR003583">
    <property type="entry name" value="Hlx-hairpin-Hlx_DNA-bd_motif"/>
</dbReference>
<dbReference type="CDD" id="cd14332">
    <property type="entry name" value="UBA_RuvA_C"/>
    <property type="match status" value="1"/>
</dbReference>
<dbReference type="Pfam" id="PF07499">
    <property type="entry name" value="RuvA_C"/>
    <property type="match status" value="1"/>
</dbReference>
<keyword evidence="8" id="KW-0067">ATP-binding</keyword>
<protein>
    <recommendedName>
        <fullName evidence="6">Holliday junction branch migration complex subunit RuvA</fullName>
    </recommendedName>
</protein>
<reference evidence="8 9" key="1">
    <citation type="journal article" date="2016" name="Nat. Commun.">
        <title>Thousands of microbial genomes shed light on interconnected biogeochemical processes in an aquifer system.</title>
        <authorList>
            <person name="Anantharaman K."/>
            <person name="Brown C.T."/>
            <person name="Hug L.A."/>
            <person name="Sharon I."/>
            <person name="Castelle C.J."/>
            <person name="Probst A.J."/>
            <person name="Thomas B.C."/>
            <person name="Singh A."/>
            <person name="Wilkins M.J."/>
            <person name="Karaoz U."/>
            <person name="Brodie E.L."/>
            <person name="Williams K.H."/>
            <person name="Hubbard S.S."/>
            <person name="Banfield J.F."/>
        </authorList>
    </citation>
    <scope>NUCLEOTIDE SEQUENCE [LARGE SCALE GENOMIC DNA]</scope>
</reference>
<dbReference type="GO" id="GO:0009379">
    <property type="term" value="C:Holliday junction helicase complex"/>
    <property type="evidence" value="ECO:0007669"/>
    <property type="project" value="InterPro"/>
</dbReference>
<keyword evidence="3 6" id="KW-0238">DNA-binding</keyword>
<comment type="caution">
    <text evidence="8">The sequence shown here is derived from an EMBL/GenBank/DDBJ whole genome shotgun (WGS) entry which is preliminary data.</text>
</comment>